<comment type="similarity">
    <text evidence="2">Belongs to the TM2 family.</text>
</comment>
<evidence type="ECO:0000256" key="3">
    <source>
        <dbReference type="ARBA" id="ARBA00022692"/>
    </source>
</evidence>
<keyword evidence="11" id="KW-1185">Reference proteome</keyword>
<proteinExistence type="inferred from homology"/>
<dbReference type="PANTHER" id="PTHR21016">
    <property type="entry name" value="BETA-AMYLOID BINDING PROTEIN-RELATED"/>
    <property type="match status" value="1"/>
</dbReference>
<feature type="non-terminal residue" evidence="10">
    <location>
        <position position="1"/>
    </location>
</feature>
<sequence>MPDFPLNCSQLLVGQYSCQPIQIDVSTQQPVGCTLNNTAFINCTLNPGLVCQPNTGGLNETAFQMPVPCEYTNGCSFETTLLLAVFLGMFGADRFYLGYYGIGLLKLCTFGFMMFGQLLDIILIALQIVGPADGSHYVISYFGPKISILAANSETQKVSEL</sequence>
<dbReference type="InterPro" id="IPR007829">
    <property type="entry name" value="TM2"/>
</dbReference>
<evidence type="ECO:0000256" key="5">
    <source>
        <dbReference type="ARBA" id="ARBA00022989"/>
    </source>
</evidence>
<organism evidence="10 11">
    <name type="scientific">Fragariocoptes setiger</name>
    <dbReference type="NCBI Taxonomy" id="1670756"/>
    <lineage>
        <taxon>Eukaryota</taxon>
        <taxon>Metazoa</taxon>
        <taxon>Ecdysozoa</taxon>
        <taxon>Arthropoda</taxon>
        <taxon>Chelicerata</taxon>
        <taxon>Arachnida</taxon>
        <taxon>Acari</taxon>
        <taxon>Acariformes</taxon>
        <taxon>Trombidiformes</taxon>
        <taxon>Prostigmata</taxon>
        <taxon>Eupodina</taxon>
        <taxon>Eriophyoidea</taxon>
        <taxon>Phytoptidae</taxon>
        <taxon>Fragariocoptes</taxon>
    </lineage>
</organism>
<evidence type="ECO:0000256" key="4">
    <source>
        <dbReference type="ARBA" id="ARBA00022729"/>
    </source>
</evidence>
<evidence type="ECO:0000256" key="7">
    <source>
        <dbReference type="ARBA" id="ARBA00023180"/>
    </source>
</evidence>
<evidence type="ECO:0000313" key="10">
    <source>
        <dbReference type="EMBL" id="KAG9509145.1"/>
    </source>
</evidence>
<keyword evidence="3 8" id="KW-0812">Transmembrane</keyword>
<evidence type="ECO:0000256" key="8">
    <source>
        <dbReference type="SAM" id="Phobius"/>
    </source>
</evidence>
<dbReference type="Proteomes" id="UP000825002">
    <property type="component" value="Unassembled WGS sequence"/>
</dbReference>
<evidence type="ECO:0000259" key="9">
    <source>
        <dbReference type="Pfam" id="PF05154"/>
    </source>
</evidence>
<comment type="caution">
    <text evidence="10">The sequence shown here is derived from an EMBL/GenBank/DDBJ whole genome shotgun (WGS) entry which is preliminary data.</text>
</comment>
<dbReference type="Pfam" id="PF05154">
    <property type="entry name" value="TM2"/>
    <property type="match status" value="1"/>
</dbReference>
<evidence type="ECO:0000256" key="2">
    <source>
        <dbReference type="ARBA" id="ARBA00008284"/>
    </source>
</evidence>
<gene>
    <name evidence="10" type="primary">TM2D1</name>
    <name evidence="10" type="ORF">GZH46_02345</name>
</gene>
<reference evidence="10 11" key="1">
    <citation type="submission" date="2020-10" db="EMBL/GenBank/DDBJ databases">
        <authorList>
            <person name="Klimov P.B."/>
            <person name="Dyachkov S.M."/>
            <person name="Chetverikov P.E."/>
        </authorList>
    </citation>
    <scope>NUCLEOTIDE SEQUENCE [LARGE SCALE GENOMIC DNA]</scope>
    <source>
        <strain evidence="10">BMOC 18-1129-001#AD2665</strain>
        <tissue evidence="10">Entire mites</tissue>
    </source>
</reference>
<accession>A0ABQ7S7D0</accession>
<keyword evidence="4" id="KW-0732">Signal</keyword>
<name>A0ABQ7S7D0_9ACAR</name>
<dbReference type="PANTHER" id="PTHR21016:SF1">
    <property type="entry name" value="TM2 DOMAIN-CONTAINING PROTEIN 1"/>
    <property type="match status" value="1"/>
</dbReference>
<comment type="subcellular location">
    <subcellularLocation>
        <location evidence="1">Membrane</location>
        <topology evidence="1">Multi-pass membrane protein</topology>
    </subcellularLocation>
</comment>
<keyword evidence="5 8" id="KW-1133">Transmembrane helix</keyword>
<protein>
    <submittedName>
        <fullName evidence="10">TM2 domain-containing protein 1</fullName>
    </submittedName>
</protein>
<keyword evidence="6 8" id="KW-0472">Membrane</keyword>
<evidence type="ECO:0000256" key="1">
    <source>
        <dbReference type="ARBA" id="ARBA00004141"/>
    </source>
</evidence>
<dbReference type="EMBL" id="JAIFTH010000647">
    <property type="protein sequence ID" value="KAG9509145.1"/>
    <property type="molecule type" value="Genomic_DNA"/>
</dbReference>
<evidence type="ECO:0000313" key="11">
    <source>
        <dbReference type="Proteomes" id="UP000825002"/>
    </source>
</evidence>
<dbReference type="InterPro" id="IPR050932">
    <property type="entry name" value="TM2D1-3-like"/>
</dbReference>
<feature type="transmembrane region" description="Helical" evidence="8">
    <location>
        <begin position="104"/>
        <end position="129"/>
    </location>
</feature>
<feature type="domain" description="TM2" evidence="9">
    <location>
        <begin position="76"/>
        <end position="122"/>
    </location>
</feature>
<keyword evidence="7" id="KW-0325">Glycoprotein</keyword>
<evidence type="ECO:0000256" key="6">
    <source>
        <dbReference type="ARBA" id="ARBA00023136"/>
    </source>
</evidence>